<evidence type="ECO:0000313" key="1">
    <source>
        <dbReference type="EMBL" id="CAK9082956.1"/>
    </source>
</evidence>
<accession>A0ABP0Q5H3</accession>
<keyword evidence="2" id="KW-1185">Reference proteome</keyword>
<comment type="caution">
    <text evidence="1">The sequence shown here is derived from an EMBL/GenBank/DDBJ whole genome shotgun (WGS) entry which is preliminary data.</text>
</comment>
<sequence length="401" mass="45040">MAELQPEGEEAGEVDYVQCVVSQLLPQDAAVVEDFAQAQSITAEEHVRSIFSAASLEDTAGRSKLILSAIEEQEKFLSEKRARKSVKLVRAAKKALEQARRNNNTGYNKAQALAAAAFVEVSELKTNWTLVQAFNTQQDALHFILTRQASEYRPAGEEFQNFRFQNRKDAMAYILSLDPVPEEYVSCEPLFKRRLRLRPVASPKETKSEIAQQRARATQRILTGGAKEAPREEHPWVVEATGDIFETPPLQTLSDKLGQRFYLAVPPELEKKVLSEGYPPQKRSSVPCFASPAEAVSAYLKVMHRKKEEREQSVKKRKDRLMENDDDLDDRDWGLWEAASELYPVLSEDKQDFKATVLAVVIPAELGHDIITNKGGGLLIRTRGKVLPASCFSRVKRSDAP</sequence>
<gene>
    <name evidence="1" type="ORF">CCMP2556_LOCUS40491</name>
</gene>
<proteinExistence type="predicted"/>
<protein>
    <submittedName>
        <fullName evidence="1">Uncharacterized protein</fullName>
    </submittedName>
</protein>
<dbReference type="EMBL" id="CAXAMN010023984">
    <property type="protein sequence ID" value="CAK9082956.1"/>
    <property type="molecule type" value="Genomic_DNA"/>
</dbReference>
<evidence type="ECO:0000313" key="2">
    <source>
        <dbReference type="Proteomes" id="UP001642484"/>
    </source>
</evidence>
<dbReference type="Proteomes" id="UP001642484">
    <property type="component" value="Unassembled WGS sequence"/>
</dbReference>
<name>A0ABP0Q5H3_9DINO</name>
<reference evidence="1 2" key="1">
    <citation type="submission" date="2024-02" db="EMBL/GenBank/DDBJ databases">
        <authorList>
            <person name="Chen Y."/>
            <person name="Shah S."/>
            <person name="Dougan E. K."/>
            <person name="Thang M."/>
            <person name="Chan C."/>
        </authorList>
    </citation>
    <scope>NUCLEOTIDE SEQUENCE [LARGE SCALE GENOMIC DNA]</scope>
</reference>
<organism evidence="1 2">
    <name type="scientific">Durusdinium trenchii</name>
    <dbReference type="NCBI Taxonomy" id="1381693"/>
    <lineage>
        <taxon>Eukaryota</taxon>
        <taxon>Sar</taxon>
        <taxon>Alveolata</taxon>
        <taxon>Dinophyceae</taxon>
        <taxon>Suessiales</taxon>
        <taxon>Symbiodiniaceae</taxon>
        <taxon>Durusdinium</taxon>
    </lineage>
</organism>